<dbReference type="GO" id="GO:0046872">
    <property type="term" value="F:metal ion binding"/>
    <property type="evidence" value="ECO:0007669"/>
    <property type="project" value="UniProtKB-KW"/>
</dbReference>
<evidence type="ECO:0000256" key="4">
    <source>
        <dbReference type="ARBA" id="ARBA00024032"/>
    </source>
</evidence>
<feature type="domain" description="DPH-type MB" evidence="9">
    <location>
        <begin position="108"/>
        <end position="164"/>
    </location>
</feature>
<sequence>MTVSEDINNNENKNENIVEKITSEIKNIEIKEDDNNNNNDNTDTEKETNSINPKPLNNNNNNNNEEETLSSGFTNLSAAMAAKINNLVTPDGKPKIIAYTTKLDSTSFYDEIDIEDMDFNEDERIFYYPCPCGDRFRITEEEILQGEEIAICPSCSLLLKVIYSPEDFVIEEEEE</sequence>
<dbReference type="InterPro" id="IPR007872">
    <property type="entry name" value="DPH_MB_dom"/>
</dbReference>
<evidence type="ECO:0000256" key="2">
    <source>
        <dbReference type="ARBA" id="ARBA00022723"/>
    </source>
</evidence>
<dbReference type="Reactome" id="R-DDI-5358493">
    <property type="pathway name" value="Synthesis of diphthamide-EEF2"/>
</dbReference>
<dbReference type="Proteomes" id="UP000002195">
    <property type="component" value="Unassembled WGS sequence"/>
</dbReference>
<dbReference type="GeneID" id="8620776"/>
<evidence type="ECO:0000313" key="11">
    <source>
        <dbReference type="Proteomes" id="UP000002195"/>
    </source>
</evidence>
<comment type="pathway">
    <text evidence="1">Protein modification; peptidyl-diphthamide biosynthesis.</text>
</comment>
<evidence type="ECO:0000256" key="7">
    <source>
        <dbReference type="ARBA" id="ARBA00048125"/>
    </source>
</evidence>
<dbReference type="Pfam" id="PF05207">
    <property type="entry name" value="Zn_ribbon_CSL"/>
    <property type="match status" value="1"/>
</dbReference>
<evidence type="ECO:0000256" key="6">
    <source>
        <dbReference type="ARBA" id="ARBA00041070"/>
    </source>
</evidence>
<dbReference type="EMBL" id="AAFI02000019">
    <property type="protein sequence ID" value="EAL69032.1"/>
    <property type="molecule type" value="Genomic_DNA"/>
</dbReference>
<protein>
    <recommendedName>
        <fullName evidence="6">Diphthamide biosynthesis protein 3</fullName>
    </recommendedName>
</protein>
<keyword evidence="11" id="KW-1185">Reference proteome</keyword>
<dbReference type="PaxDb" id="44689-DDB0238862"/>
<dbReference type="SUPFAM" id="SSF144217">
    <property type="entry name" value="CSL zinc finger"/>
    <property type="match status" value="1"/>
</dbReference>
<evidence type="ECO:0000256" key="8">
    <source>
        <dbReference type="SAM" id="MobiDB-lite"/>
    </source>
</evidence>
<evidence type="ECO:0000256" key="3">
    <source>
        <dbReference type="ARBA" id="ARBA00023004"/>
    </source>
</evidence>
<dbReference type="InterPro" id="IPR044248">
    <property type="entry name" value="DPH3/4-like"/>
</dbReference>
<comment type="caution">
    <text evidence="10">The sequence shown here is derived from an EMBL/GenBank/DDBJ whole genome shotgun (WGS) entry which is preliminary data.</text>
</comment>
<reference evidence="10 11" key="1">
    <citation type="journal article" date="2005" name="Nature">
        <title>The genome of the social amoeba Dictyostelium discoideum.</title>
        <authorList>
            <consortium name="The Dictyostelium discoideum Sequencing Consortium"/>
            <person name="Eichinger L."/>
            <person name="Pachebat J.A."/>
            <person name="Glockner G."/>
            <person name="Rajandream M.A."/>
            <person name="Sucgang R."/>
            <person name="Berriman M."/>
            <person name="Song J."/>
            <person name="Olsen R."/>
            <person name="Szafranski K."/>
            <person name="Xu Q."/>
            <person name="Tunggal B."/>
            <person name="Kummerfeld S."/>
            <person name="Madera M."/>
            <person name="Konfortov B.A."/>
            <person name="Rivero F."/>
            <person name="Bankier A.T."/>
            <person name="Lehmann R."/>
            <person name="Hamlin N."/>
            <person name="Davies R."/>
            <person name="Gaudet P."/>
            <person name="Fey P."/>
            <person name="Pilcher K."/>
            <person name="Chen G."/>
            <person name="Saunders D."/>
            <person name="Sodergren E."/>
            <person name="Davis P."/>
            <person name="Kerhornou A."/>
            <person name="Nie X."/>
            <person name="Hall N."/>
            <person name="Anjard C."/>
            <person name="Hemphill L."/>
            <person name="Bason N."/>
            <person name="Farbrother P."/>
            <person name="Desany B."/>
            <person name="Just E."/>
            <person name="Morio T."/>
            <person name="Rost R."/>
            <person name="Churcher C."/>
            <person name="Cooper J."/>
            <person name="Haydock S."/>
            <person name="van Driessche N."/>
            <person name="Cronin A."/>
            <person name="Goodhead I."/>
            <person name="Muzny D."/>
            <person name="Mourier T."/>
            <person name="Pain A."/>
            <person name="Lu M."/>
            <person name="Harper D."/>
            <person name="Lindsay R."/>
            <person name="Hauser H."/>
            <person name="James K."/>
            <person name="Quiles M."/>
            <person name="Madan Babu M."/>
            <person name="Saito T."/>
            <person name="Buchrieser C."/>
            <person name="Wardroper A."/>
            <person name="Felder M."/>
            <person name="Thangavelu M."/>
            <person name="Johnson D."/>
            <person name="Knights A."/>
            <person name="Loulseged H."/>
            <person name="Mungall K."/>
            <person name="Oliver K."/>
            <person name="Price C."/>
            <person name="Quail M.A."/>
            <person name="Urushihara H."/>
            <person name="Hernandez J."/>
            <person name="Rabbinowitsch E."/>
            <person name="Steffen D."/>
            <person name="Sanders M."/>
            <person name="Ma J."/>
            <person name="Kohara Y."/>
            <person name="Sharp S."/>
            <person name="Simmonds M."/>
            <person name="Spiegler S."/>
            <person name="Tivey A."/>
            <person name="Sugano S."/>
            <person name="White B."/>
            <person name="Walker D."/>
            <person name="Woodward J."/>
            <person name="Winckler T."/>
            <person name="Tanaka Y."/>
            <person name="Shaulsky G."/>
            <person name="Schleicher M."/>
            <person name="Weinstock G."/>
            <person name="Rosenthal A."/>
            <person name="Cox E.C."/>
            <person name="Chisholm R.L."/>
            <person name="Gibbs R."/>
            <person name="Loomis W.F."/>
            <person name="Platzer M."/>
            <person name="Kay R.R."/>
            <person name="Williams J."/>
            <person name="Dear P.H."/>
            <person name="Noegel A.A."/>
            <person name="Barrell B."/>
            <person name="Kuspa A."/>
        </authorList>
    </citation>
    <scope>NUCLEOTIDE SEQUENCE [LARGE SCALE GENOMIC DNA]</scope>
    <source>
        <strain evidence="10 11">AX4</strain>
    </source>
</reference>
<keyword evidence="3" id="KW-0408">Iron</keyword>
<dbReference type="KEGG" id="ddi:DDB_G0277061"/>
<dbReference type="PANTHER" id="PTHR21454:SF31">
    <property type="entry name" value="DIPHTHAMIDE BIOSYNTHESIS PROTEIN 3"/>
    <property type="match status" value="1"/>
</dbReference>
<proteinExistence type="inferred from homology"/>
<name>Q7KWL8_DICDI</name>
<evidence type="ECO:0000256" key="5">
    <source>
        <dbReference type="ARBA" id="ARBA00036267"/>
    </source>
</evidence>
<dbReference type="Gene3D" id="3.10.660.10">
    <property type="entry name" value="DPH Zinc finger"/>
    <property type="match status" value="1"/>
</dbReference>
<dbReference type="eggNOG" id="KOG2923">
    <property type="taxonomic scope" value="Eukaryota"/>
</dbReference>
<evidence type="ECO:0000256" key="1">
    <source>
        <dbReference type="ARBA" id="ARBA00005156"/>
    </source>
</evidence>
<dbReference type="dictyBase" id="DDB_G0277061">
    <property type="gene designation" value="dph3"/>
</dbReference>
<accession>Q550M2</accession>
<dbReference type="PANTHER" id="PTHR21454">
    <property type="entry name" value="DPH3 HOMOLOG-RELATED"/>
    <property type="match status" value="1"/>
</dbReference>
<dbReference type="HOGENOM" id="CLU_1535314_0_0_1"/>
<keyword evidence="2" id="KW-0479">Metal-binding</keyword>
<evidence type="ECO:0000259" key="9">
    <source>
        <dbReference type="PROSITE" id="PS51074"/>
    </source>
</evidence>
<evidence type="ECO:0000313" key="10">
    <source>
        <dbReference type="EMBL" id="EAL69032.1"/>
    </source>
</evidence>
<comment type="similarity">
    <text evidence="4">Belongs to the DPH3 family.</text>
</comment>
<dbReference type="InParanoid" id="Q7KWL8"/>
<dbReference type="STRING" id="44689.Q7KWL8"/>
<comment type="catalytic activity">
    <reaction evidence="5">
        <text>[3Fe-4S](1+)-[protein] + Fe(2+)-[Dph3] = [3Fe-4S](0)-[protein] + Fe(3+)-[Dph3]</text>
        <dbReference type="Rhea" id="RHEA:71235"/>
        <dbReference type="Rhea" id="RHEA-COMP:17996"/>
        <dbReference type="Rhea" id="RHEA-COMP:17997"/>
        <dbReference type="Rhea" id="RHEA-COMP:18002"/>
        <dbReference type="Rhea" id="RHEA-COMP:18003"/>
        <dbReference type="ChEBI" id="CHEBI:29033"/>
        <dbReference type="ChEBI" id="CHEBI:29034"/>
        <dbReference type="ChEBI" id="CHEBI:33751"/>
        <dbReference type="ChEBI" id="CHEBI:47402"/>
        <dbReference type="ChEBI" id="CHEBI:83228"/>
    </reaction>
</comment>
<comment type="catalytic activity">
    <reaction evidence="7">
        <text>2 [3Fe-4S](0)-[protein] + 2 Fe(2+)-[Dph3] + NADH = 2 [4Fe-4S](1+)-[protein] + 2 [Dph3] + NAD(+) + H(+)</text>
        <dbReference type="Rhea" id="RHEA:71239"/>
        <dbReference type="Rhea" id="RHEA-COMP:17997"/>
        <dbReference type="Rhea" id="RHEA-COMP:17998"/>
        <dbReference type="Rhea" id="RHEA-COMP:18001"/>
        <dbReference type="Rhea" id="RHEA-COMP:18002"/>
        <dbReference type="ChEBI" id="CHEBI:15378"/>
        <dbReference type="ChEBI" id="CHEBI:29033"/>
        <dbReference type="ChEBI" id="CHEBI:33723"/>
        <dbReference type="ChEBI" id="CHEBI:47402"/>
        <dbReference type="ChEBI" id="CHEBI:57540"/>
        <dbReference type="ChEBI" id="CHEBI:57945"/>
        <dbReference type="ChEBI" id="CHEBI:83228"/>
    </reaction>
</comment>
<dbReference type="GO" id="GO:0017183">
    <property type="term" value="P:protein histidyl modification to diphthamide"/>
    <property type="evidence" value="ECO:0000250"/>
    <property type="project" value="dictyBase"/>
</dbReference>
<feature type="region of interest" description="Disordered" evidence="8">
    <location>
        <begin position="29"/>
        <end position="69"/>
    </location>
</feature>
<dbReference type="PROSITE" id="PS51074">
    <property type="entry name" value="DPH_MB"/>
    <property type="match status" value="1"/>
</dbReference>
<dbReference type="RefSeq" id="XP_642910.1">
    <property type="nucleotide sequence ID" value="XM_637818.1"/>
</dbReference>
<dbReference type="InterPro" id="IPR036671">
    <property type="entry name" value="DPH_MB_sf"/>
</dbReference>
<dbReference type="SMR" id="Q7KWL8"/>
<dbReference type="OMA" id="PRIIAHT"/>
<dbReference type="VEuPathDB" id="AmoebaDB:DDB_G0277061"/>
<accession>Q7KWL8</accession>
<dbReference type="AlphaFoldDB" id="Q7KWL8"/>
<dbReference type="FunFam" id="3.10.660.10:FF:000001">
    <property type="entry name" value="Diphthamide biosynthesis 3"/>
    <property type="match status" value="1"/>
</dbReference>
<gene>
    <name evidence="10" type="primary">dph3</name>
    <name evidence="10" type="ORF">DDB_G0277061</name>
</gene>
<dbReference type="FunCoup" id="Q7KWL8">
    <property type="interactions" value="436"/>
</dbReference>
<organism evidence="10 11">
    <name type="scientific">Dictyostelium discoideum</name>
    <name type="common">Social amoeba</name>
    <dbReference type="NCBI Taxonomy" id="44689"/>
    <lineage>
        <taxon>Eukaryota</taxon>
        <taxon>Amoebozoa</taxon>
        <taxon>Evosea</taxon>
        <taxon>Eumycetozoa</taxon>
        <taxon>Dictyostelia</taxon>
        <taxon>Dictyosteliales</taxon>
        <taxon>Dictyosteliaceae</taxon>
        <taxon>Dictyostelium</taxon>
    </lineage>
</organism>
<dbReference type="GO" id="GO:0005737">
    <property type="term" value="C:cytoplasm"/>
    <property type="evidence" value="ECO:0000250"/>
    <property type="project" value="dictyBase"/>
</dbReference>